<dbReference type="InterPro" id="IPR008271">
    <property type="entry name" value="Ser/Thr_kinase_AS"/>
</dbReference>
<dbReference type="EMBL" id="JOKZ01000014">
    <property type="protein sequence ID" value="KKP06993.1"/>
    <property type="molecule type" value="Genomic_DNA"/>
</dbReference>
<dbReference type="InterPro" id="IPR000719">
    <property type="entry name" value="Prot_kinase_dom"/>
</dbReference>
<dbReference type="AlphaFoldDB" id="A0A0F9Y4H3"/>
<dbReference type="OMA" id="ATENIWA"/>
<keyword evidence="2" id="KW-0418">Kinase</keyword>
<accession>A0A0F9Y4H3</accession>
<protein>
    <submittedName>
        <fullName evidence="2">Serine/threonine protein kinase</fullName>
    </submittedName>
</protein>
<dbReference type="GO" id="GO:0005524">
    <property type="term" value="F:ATP binding"/>
    <property type="evidence" value="ECO:0007669"/>
    <property type="project" value="InterPro"/>
</dbReference>
<dbReference type="SMART" id="SM00220">
    <property type="entry name" value="S_TKc"/>
    <property type="match status" value="1"/>
</dbReference>
<dbReference type="Proteomes" id="UP000034112">
    <property type="component" value="Unassembled WGS sequence"/>
</dbReference>
<dbReference type="InterPro" id="IPR011009">
    <property type="entry name" value="Kinase-like_dom_sf"/>
</dbReference>
<dbReference type="GO" id="GO:0004674">
    <property type="term" value="F:protein serine/threonine kinase activity"/>
    <property type="evidence" value="ECO:0007669"/>
    <property type="project" value="UniProtKB-KW"/>
</dbReference>
<feature type="domain" description="Protein kinase" evidence="1">
    <location>
        <begin position="170"/>
        <end position="496"/>
    </location>
</feature>
<dbReference type="PANTHER" id="PTHR33112">
    <property type="entry name" value="DOMAIN PROTEIN, PUTATIVE-RELATED"/>
    <property type="match status" value="1"/>
</dbReference>
<proteinExistence type="predicted"/>
<keyword evidence="2" id="KW-0723">Serine/threonine-protein kinase</keyword>
<organism evidence="2 3">
    <name type="scientific">Trichoderma harzianum</name>
    <name type="common">Hypocrea lixii</name>
    <dbReference type="NCBI Taxonomy" id="5544"/>
    <lineage>
        <taxon>Eukaryota</taxon>
        <taxon>Fungi</taxon>
        <taxon>Dikarya</taxon>
        <taxon>Ascomycota</taxon>
        <taxon>Pezizomycotina</taxon>
        <taxon>Sordariomycetes</taxon>
        <taxon>Hypocreomycetidae</taxon>
        <taxon>Hypocreales</taxon>
        <taxon>Hypocreaceae</taxon>
        <taxon>Trichoderma</taxon>
    </lineage>
</organism>
<evidence type="ECO:0000313" key="3">
    <source>
        <dbReference type="Proteomes" id="UP000034112"/>
    </source>
</evidence>
<comment type="caution">
    <text evidence="2">The sequence shown here is derived from an EMBL/GenBank/DDBJ whole genome shotgun (WGS) entry which is preliminary data.</text>
</comment>
<dbReference type="Pfam" id="PF06985">
    <property type="entry name" value="HET"/>
    <property type="match status" value="1"/>
</dbReference>
<dbReference type="PANTHER" id="PTHR33112:SF16">
    <property type="entry name" value="HETEROKARYON INCOMPATIBILITY DOMAIN-CONTAINING PROTEIN"/>
    <property type="match status" value="1"/>
</dbReference>
<reference evidence="3" key="1">
    <citation type="journal article" date="2015" name="Genome Announc.">
        <title>Draft whole-genome sequence of the biocontrol agent Trichoderma harzianum T6776.</title>
        <authorList>
            <person name="Baroncelli R."/>
            <person name="Piaggeschi G."/>
            <person name="Fiorini L."/>
            <person name="Bertolini E."/>
            <person name="Zapparata A."/>
            <person name="Pe M.E."/>
            <person name="Sarrocco S."/>
            <person name="Vannacci G."/>
        </authorList>
    </citation>
    <scope>NUCLEOTIDE SEQUENCE [LARGE SCALE GENOMIC DNA]</scope>
    <source>
        <strain evidence="3">T6776</strain>
    </source>
</reference>
<dbReference type="Gene3D" id="3.30.200.20">
    <property type="entry name" value="Phosphorylase Kinase, domain 1"/>
    <property type="match status" value="1"/>
</dbReference>
<evidence type="ECO:0000313" key="2">
    <source>
        <dbReference type="EMBL" id="KKP06993.1"/>
    </source>
</evidence>
<dbReference type="CDD" id="cd00180">
    <property type="entry name" value="PKc"/>
    <property type="match status" value="1"/>
</dbReference>
<dbReference type="SUPFAM" id="SSF56112">
    <property type="entry name" value="Protein kinase-like (PK-like)"/>
    <property type="match status" value="1"/>
</dbReference>
<dbReference type="PROSITE" id="PS00108">
    <property type="entry name" value="PROTEIN_KINASE_ST"/>
    <property type="match status" value="1"/>
</dbReference>
<evidence type="ECO:0000259" key="1">
    <source>
        <dbReference type="PROSITE" id="PS50011"/>
    </source>
</evidence>
<gene>
    <name evidence="2" type="ORF">THAR02_00872</name>
</gene>
<dbReference type="OrthoDB" id="4897934at2759"/>
<dbReference type="Gene3D" id="1.10.510.10">
    <property type="entry name" value="Transferase(Phosphotransferase) domain 1"/>
    <property type="match status" value="1"/>
</dbReference>
<keyword evidence="2" id="KW-0808">Transferase</keyword>
<sequence length="1064" mass="120721">MAAANDNPSVTYDHIRESCMNNPDGGDPNPKGCSFFLPKDMAESLMRLESVKSTLRQRFEEMNIEAIDDLAEYVMTHAKQVFLTSVYSKTVNRLKALQNSGFKDEDLPVCIKPEGICRINSTSPLEYFSDWESSDVDSFCLQQWVFLAPVFHDNRFIYGFDGKHRLPYLPAEQHGKASGHFGEVRKLKLHFAHYQRGEHAEIFSGGSFDVAVKHLLQNDEQTDVEKFFEKERHTLEIMKGINNKHLIRAIAAYTEGNEKYFLFPWANGGNLEHMLQSNRPTLDKALVEWVLDQIVGLSSAIKALHDKNIRHGDIKPSNILCSGPGTGNVIESTLIIADVGLAKQHVDYTRYRNNTTTTRHGSVTYEPPEVSPNRQLKALPRNYDIWSLGCVFLELIIWAVYNKHGIQSFHNQLSQNSTARFWEEVGSRNTQQIHSVVKIWIKKLRSDLKCSSAFIDVIKLIQGELLVISNERRAESMAGVESLAKIRGKISPPEYLFNPELEKLANSKQSSTSNGSAIQDTVNLSTQWPTSLNNVWRNATENIWAKPLISRLKLSSLLPAKNVSKPCQFERIFDFESRSLKSLLSIDDSASDASDCSLCRLLSLSRAKANLNIGEPMNLFRDDASHVLRSSPSGPPLISIYSDPASEFDPTYALCGQPYIPESPNTQFRLLNQWIHLCDETHDYVRNNSIRLVETSDNTNDHYVALSHCWGKLKKEDRFCTYARNIDALKMNIPYKALPKTFQDAVTVTRALGVPYLWIDSLCIIQEDEKDWELEATRMEEVFSFAYCTIAASRGTSSLSGFLGKRKPRAYAKIQTSGGPLYLAEAIDDFHEDVEKSELSKRVSSLKYYKDERIRVIQDINHKYSKLSLTMATDRPKAILGLQNRLAHAFGSNACYGIYERYLERTLLWEAEEPGDLSRISYNDAKSIPSWSWMAYTGTIRYMEIPFEQVDWIKNPESPFRFSAHGAQCDDRLHAKANHLLLLIDEAELLSRVRIDSRDYTFDQKNWKCIVVGKNKVPDAKGDIVHYVLLVRSMSSDPQTYERVGVGALLACHISPAIESIVVT</sequence>
<dbReference type="PROSITE" id="PS50011">
    <property type="entry name" value="PROTEIN_KINASE_DOM"/>
    <property type="match status" value="1"/>
</dbReference>
<name>A0A0F9Y4H3_TRIHA</name>
<dbReference type="Pfam" id="PF00069">
    <property type="entry name" value="Pkinase"/>
    <property type="match status" value="1"/>
</dbReference>
<dbReference type="InterPro" id="IPR010730">
    <property type="entry name" value="HET"/>
</dbReference>